<dbReference type="OrthoDB" id="504708at2759"/>
<feature type="compositionally biased region" description="Basic and acidic residues" evidence="1">
    <location>
        <begin position="173"/>
        <end position="191"/>
    </location>
</feature>
<organism evidence="3 4">
    <name type="scientific">Diplodia corticola</name>
    <dbReference type="NCBI Taxonomy" id="236234"/>
    <lineage>
        <taxon>Eukaryota</taxon>
        <taxon>Fungi</taxon>
        <taxon>Dikarya</taxon>
        <taxon>Ascomycota</taxon>
        <taxon>Pezizomycotina</taxon>
        <taxon>Dothideomycetes</taxon>
        <taxon>Dothideomycetes incertae sedis</taxon>
        <taxon>Botryosphaeriales</taxon>
        <taxon>Botryosphaeriaceae</taxon>
        <taxon>Diplodia</taxon>
    </lineage>
</organism>
<evidence type="ECO:0000313" key="4">
    <source>
        <dbReference type="Proteomes" id="UP000183809"/>
    </source>
</evidence>
<feature type="region of interest" description="Disordered" evidence="1">
    <location>
        <begin position="166"/>
        <end position="192"/>
    </location>
</feature>
<reference evidence="3 4" key="1">
    <citation type="submission" date="2016-10" db="EMBL/GenBank/DDBJ databases">
        <title>Proteomics and genomics reveal pathogen-plant mechanisms compatible with a hemibiotrophic lifestyle of Diplodia corticola.</title>
        <authorList>
            <person name="Fernandes I."/>
            <person name="De Jonge R."/>
            <person name="Van De Peer Y."/>
            <person name="Devreese B."/>
            <person name="Alves A."/>
            <person name="Esteves A.C."/>
        </authorList>
    </citation>
    <scope>NUCLEOTIDE SEQUENCE [LARGE SCALE GENOMIC DNA]</scope>
    <source>
        <strain evidence="3 4">CBS 112549</strain>
    </source>
</reference>
<feature type="domain" description="DUF1989" evidence="2">
    <location>
        <begin position="83"/>
        <end position="282"/>
    </location>
</feature>
<gene>
    <name evidence="3" type="ORF">BKCO1_7000047</name>
</gene>
<dbReference type="Proteomes" id="UP000183809">
    <property type="component" value="Unassembled WGS sequence"/>
</dbReference>
<dbReference type="EMBL" id="MNUE01000070">
    <property type="protein sequence ID" value="OJD29897.1"/>
    <property type="molecule type" value="Genomic_DNA"/>
</dbReference>
<dbReference type="AlphaFoldDB" id="A0A1J9QN56"/>
<dbReference type="PANTHER" id="PTHR31527">
    <property type="entry name" value="RE64534P"/>
    <property type="match status" value="1"/>
</dbReference>
<feature type="compositionally biased region" description="Low complexity" evidence="1">
    <location>
        <begin position="52"/>
        <end position="70"/>
    </location>
</feature>
<proteinExistence type="predicted"/>
<dbReference type="PANTHER" id="PTHR31527:SF0">
    <property type="entry name" value="RE64534P"/>
    <property type="match status" value="1"/>
</dbReference>
<name>A0A1J9QN56_9PEZI</name>
<keyword evidence="4" id="KW-1185">Reference proteome</keyword>
<accession>A0A1J9QN56</accession>
<evidence type="ECO:0000313" key="3">
    <source>
        <dbReference type="EMBL" id="OJD29897.1"/>
    </source>
</evidence>
<dbReference type="InterPro" id="IPR018959">
    <property type="entry name" value="DUF1989"/>
</dbReference>
<dbReference type="Pfam" id="PF09347">
    <property type="entry name" value="DUF1989"/>
    <property type="match status" value="1"/>
</dbReference>
<sequence>MAAASAAAAAAAASSSSFPPYKSSPTAPVPAYLPDSPQSILHPPTALYSRIASTACSPPSPTTSTDSTIPAAPPPRLPTLTLVVPPRSGRAFRVPAGHVFRLSTPLGPQVGDLNVWSAANPRERFWASRTRQLHASHVSTGDRLWSCLPYMRPLCGIVADTLGRGDWGDDGGDDGREEGMAGEGRGVEGKGRSRWGGRCHDLLGTRCDPYVNRMLTGRSYDYHCHSNLVRAVLPYGLAESDVHDVLNVFQVTGLDDKGRYFMEASPSRPDDYLEFFAEQDLLCALSTCPGGDLSEWGWVGVRDGETGEGEGARKMEETCRPIKVEVFKIADHVRDEVLQGWEPPAASDYAGCHGLRVPVGEKRD</sequence>
<dbReference type="RefSeq" id="XP_020126157.1">
    <property type="nucleotide sequence ID" value="XM_020278521.1"/>
</dbReference>
<evidence type="ECO:0000259" key="2">
    <source>
        <dbReference type="Pfam" id="PF09347"/>
    </source>
</evidence>
<feature type="region of interest" description="Disordered" evidence="1">
    <location>
        <begin position="52"/>
        <end position="77"/>
    </location>
</feature>
<protein>
    <submittedName>
        <fullName evidence="3">Meiotic chromosome segregation protein</fullName>
    </submittedName>
</protein>
<dbReference type="GeneID" id="31018782"/>
<feature type="region of interest" description="Disordered" evidence="1">
    <location>
        <begin position="12"/>
        <end position="36"/>
    </location>
</feature>
<comment type="caution">
    <text evidence="3">The sequence shown here is derived from an EMBL/GenBank/DDBJ whole genome shotgun (WGS) entry which is preliminary data.</text>
</comment>
<evidence type="ECO:0000256" key="1">
    <source>
        <dbReference type="SAM" id="MobiDB-lite"/>
    </source>
</evidence>
<dbReference type="STRING" id="236234.A0A1J9QN56"/>